<keyword evidence="6" id="KW-1185">Reference proteome</keyword>
<evidence type="ECO:0000313" key="6">
    <source>
        <dbReference type="Proteomes" id="UP000650081"/>
    </source>
</evidence>
<evidence type="ECO:0000256" key="3">
    <source>
        <dbReference type="SAM" id="MobiDB-lite"/>
    </source>
</evidence>
<organism evidence="5 6">
    <name type="scientific">Neolewinella lacunae</name>
    <dbReference type="NCBI Taxonomy" id="1517758"/>
    <lineage>
        <taxon>Bacteria</taxon>
        <taxon>Pseudomonadati</taxon>
        <taxon>Bacteroidota</taxon>
        <taxon>Saprospiria</taxon>
        <taxon>Saprospirales</taxon>
        <taxon>Lewinellaceae</taxon>
        <taxon>Neolewinella</taxon>
    </lineage>
</organism>
<evidence type="ECO:0000256" key="1">
    <source>
        <dbReference type="PROSITE-ProRule" id="PRU00285"/>
    </source>
</evidence>
<dbReference type="RefSeq" id="WP_290283647.1">
    <property type="nucleotide sequence ID" value="NZ_JAUFQK010000116.1"/>
</dbReference>
<proteinExistence type="inferred from homology"/>
<evidence type="ECO:0000259" key="4">
    <source>
        <dbReference type="PROSITE" id="PS01031"/>
    </source>
</evidence>
<dbReference type="InterPro" id="IPR002068">
    <property type="entry name" value="A-crystallin/Hsp20_dom"/>
</dbReference>
<dbReference type="AlphaFoldDB" id="A0A923PKL4"/>
<dbReference type="Gene3D" id="2.60.40.790">
    <property type="match status" value="1"/>
</dbReference>
<name>A0A923PKL4_9BACT</name>
<gene>
    <name evidence="5" type="ORF">H9S92_16535</name>
</gene>
<dbReference type="InterPro" id="IPR008978">
    <property type="entry name" value="HSP20-like_chaperone"/>
</dbReference>
<reference evidence="5" key="1">
    <citation type="submission" date="2020-08" db="EMBL/GenBank/DDBJ databases">
        <title>Lewinella bacteria from marine environments.</title>
        <authorList>
            <person name="Zhong Y."/>
        </authorList>
    </citation>
    <scope>NUCLEOTIDE SEQUENCE</scope>
    <source>
        <strain evidence="5">KCTC 42187</strain>
    </source>
</reference>
<feature type="compositionally biased region" description="Basic residues" evidence="3">
    <location>
        <begin position="9"/>
        <end position="22"/>
    </location>
</feature>
<evidence type="ECO:0000313" key="5">
    <source>
        <dbReference type="EMBL" id="MBC6995775.1"/>
    </source>
</evidence>
<dbReference type="PROSITE" id="PS01031">
    <property type="entry name" value="SHSP"/>
    <property type="match status" value="1"/>
</dbReference>
<dbReference type="SUPFAM" id="SSF49764">
    <property type="entry name" value="HSP20-like chaperones"/>
    <property type="match status" value="1"/>
</dbReference>
<comment type="similarity">
    <text evidence="1 2">Belongs to the small heat shock protein (HSP20) family.</text>
</comment>
<dbReference type="Proteomes" id="UP000650081">
    <property type="component" value="Unassembled WGS sequence"/>
</dbReference>
<protein>
    <submittedName>
        <fullName evidence="5">Hsp20/alpha crystallin family protein</fullName>
    </submittedName>
</protein>
<dbReference type="EMBL" id="JACSIT010000141">
    <property type="protein sequence ID" value="MBC6995775.1"/>
    <property type="molecule type" value="Genomic_DNA"/>
</dbReference>
<dbReference type="Pfam" id="PF00011">
    <property type="entry name" value="HSP20"/>
    <property type="match status" value="1"/>
</dbReference>
<dbReference type="CDD" id="cd06464">
    <property type="entry name" value="ACD_sHsps-like"/>
    <property type="match status" value="1"/>
</dbReference>
<feature type="domain" description="SHSP" evidence="4">
    <location>
        <begin position="19"/>
        <end position="129"/>
    </location>
</feature>
<evidence type="ECO:0000256" key="2">
    <source>
        <dbReference type="RuleBase" id="RU003616"/>
    </source>
</evidence>
<feature type="region of interest" description="Disordered" evidence="3">
    <location>
        <begin position="1"/>
        <end position="22"/>
    </location>
</feature>
<accession>A0A923PKL4</accession>
<sequence length="129" mass="14835">MHSSEGGRGRGHRRPHYGPRRPKHNVPVNILYTDTGFEAHVFCVGFAKENIRINLTNDLIYISGTRKPEEEYPDFLLQEYPVKSFERWFELSEKVDQAGITAAFRDGILVITAPWLPTAQPPEREVKVE</sequence>
<comment type="caution">
    <text evidence="5">The sequence shown here is derived from an EMBL/GenBank/DDBJ whole genome shotgun (WGS) entry which is preliminary data.</text>
</comment>